<keyword evidence="2" id="KW-1185">Reference proteome</keyword>
<dbReference type="InterPro" id="IPR036388">
    <property type="entry name" value="WH-like_DNA-bd_sf"/>
</dbReference>
<sequence length="187" mass="21039">MMLLSFHCESASIEDCIEEINKKSENVLRDVPGFVNSAKIQLSFGAFMNLGVVLAIDHSINACKVVRAEFSSGKNREDAINKTLEKLNSTMPEGAKIVDFDVKTYTTPVTRRTYAVGVVVYNVFEEKKPVGKYTLKERRKLIAMVLEAFDYNPKVLNISELARVFGVSRDSIYYDIEQILKEAGKSK</sequence>
<evidence type="ECO:0000313" key="1">
    <source>
        <dbReference type="EMBL" id="AIU70383.1"/>
    </source>
</evidence>
<gene>
    <name evidence="1" type="ORF">TEU_08590</name>
</gene>
<dbReference type="OrthoDB" id="85398at2157"/>
<dbReference type="STRING" id="1505907.TEU_08590"/>
<dbReference type="EMBL" id="CP008887">
    <property type="protein sequence ID" value="AIU70383.1"/>
    <property type="molecule type" value="Genomic_DNA"/>
</dbReference>
<dbReference type="KEGG" id="teu:TEU_08590"/>
<accession>A0A097QV91</accession>
<name>A0A097QV91_9EURY</name>
<dbReference type="Proteomes" id="UP000029980">
    <property type="component" value="Chromosome"/>
</dbReference>
<dbReference type="Gene3D" id="1.10.10.10">
    <property type="entry name" value="Winged helix-like DNA-binding domain superfamily/Winged helix DNA-binding domain"/>
    <property type="match status" value="1"/>
</dbReference>
<evidence type="ECO:0000313" key="2">
    <source>
        <dbReference type="Proteomes" id="UP000029980"/>
    </source>
</evidence>
<reference evidence="1 2" key="1">
    <citation type="journal article" date="2015" name="Int. J. Syst. Evol. Microbiol.">
        <title>Thermococcus eurythermalis sp. nov., a conditional piezophilic hyperthermophilic archaeon with a wide temperature range isolated from an oil-immersed chimney in the Guaymas Basin.</title>
        <authorList>
            <person name="Zhao W."/>
            <person name="Zeng X."/>
            <person name="Xiao X."/>
        </authorList>
    </citation>
    <scope>NUCLEOTIDE SEQUENCE [LARGE SCALE GENOMIC DNA]</scope>
    <source>
        <strain evidence="1 2">A501</strain>
    </source>
</reference>
<proteinExistence type="predicted"/>
<dbReference type="HOGENOM" id="CLU_126381_0_0_2"/>
<organism evidence="1 2">
    <name type="scientific">Thermococcus eurythermalis</name>
    <dbReference type="NCBI Taxonomy" id="1505907"/>
    <lineage>
        <taxon>Archaea</taxon>
        <taxon>Methanobacteriati</taxon>
        <taxon>Methanobacteriota</taxon>
        <taxon>Thermococci</taxon>
        <taxon>Thermococcales</taxon>
        <taxon>Thermococcaceae</taxon>
        <taxon>Thermococcus</taxon>
    </lineage>
</organism>
<evidence type="ECO:0008006" key="3">
    <source>
        <dbReference type="Google" id="ProtNLM"/>
    </source>
</evidence>
<protein>
    <recommendedName>
        <fullName evidence="3">Helix-turn-helix type 11 domain-containing protein</fullName>
    </recommendedName>
</protein>
<dbReference type="AlphaFoldDB" id="A0A097QV91"/>